<dbReference type="EMBL" id="DUZY01000008">
    <property type="protein sequence ID" value="DAD48510.1"/>
    <property type="molecule type" value="Genomic_DNA"/>
</dbReference>
<comment type="caution">
    <text evidence="4">The sequence shown here is derived from an EMBL/GenBank/DDBJ whole genome shotgun (WGS) entry which is preliminary data.</text>
</comment>
<organism evidence="4 5">
    <name type="scientific">Nelumbo nucifera</name>
    <name type="common">Sacred lotus</name>
    <dbReference type="NCBI Taxonomy" id="4432"/>
    <lineage>
        <taxon>Eukaryota</taxon>
        <taxon>Viridiplantae</taxon>
        <taxon>Streptophyta</taxon>
        <taxon>Embryophyta</taxon>
        <taxon>Tracheophyta</taxon>
        <taxon>Spermatophyta</taxon>
        <taxon>Magnoliopsida</taxon>
        <taxon>Proteales</taxon>
        <taxon>Nelumbonaceae</taxon>
        <taxon>Nelumbo</taxon>
    </lineage>
</organism>
<dbReference type="InterPro" id="IPR046848">
    <property type="entry name" value="E_motif"/>
</dbReference>
<proteinExistence type="inferred from homology"/>
<keyword evidence="1" id="KW-0677">Repeat</keyword>
<evidence type="ECO:0008006" key="6">
    <source>
        <dbReference type="Google" id="ProtNLM"/>
    </source>
</evidence>
<evidence type="ECO:0000256" key="1">
    <source>
        <dbReference type="ARBA" id="ARBA00022737"/>
    </source>
</evidence>
<dbReference type="FunFam" id="1.25.40.10:FF:000361">
    <property type="entry name" value="Pentatricopeptide repeat-containing protein chloroplastic"/>
    <property type="match status" value="1"/>
</dbReference>
<feature type="repeat" description="PPR" evidence="3">
    <location>
        <begin position="649"/>
        <end position="683"/>
    </location>
</feature>
<feature type="repeat" description="PPR" evidence="3">
    <location>
        <begin position="749"/>
        <end position="783"/>
    </location>
</feature>
<dbReference type="Pfam" id="PF20431">
    <property type="entry name" value="E_motif"/>
    <property type="match status" value="1"/>
</dbReference>
<protein>
    <recommendedName>
        <fullName evidence="6">Pentatricopeptide repeat-containing protein At5g08490</fullName>
    </recommendedName>
</protein>
<reference evidence="4 5" key="1">
    <citation type="journal article" date="2020" name="Mol. Biol. Evol.">
        <title>Distinct Expression and Methylation Patterns for Genes with Different Fates following a Single Whole-Genome Duplication in Flowering Plants.</title>
        <authorList>
            <person name="Shi T."/>
            <person name="Rahmani R.S."/>
            <person name="Gugger P.F."/>
            <person name="Wang M."/>
            <person name="Li H."/>
            <person name="Zhang Y."/>
            <person name="Li Z."/>
            <person name="Wang Q."/>
            <person name="Van de Peer Y."/>
            <person name="Marchal K."/>
            <person name="Chen J."/>
        </authorList>
    </citation>
    <scope>NUCLEOTIDE SEQUENCE [LARGE SCALE GENOMIC DNA]</scope>
    <source>
        <tissue evidence="4">Leaf</tissue>
    </source>
</reference>
<evidence type="ECO:0000313" key="5">
    <source>
        <dbReference type="Proteomes" id="UP000607653"/>
    </source>
</evidence>
<accession>A0A822ZVH8</accession>
<dbReference type="PANTHER" id="PTHR47926">
    <property type="entry name" value="PENTATRICOPEPTIDE REPEAT-CONTAINING PROTEIN"/>
    <property type="match status" value="1"/>
</dbReference>
<dbReference type="Pfam" id="PF01535">
    <property type="entry name" value="PPR"/>
    <property type="match status" value="8"/>
</dbReference>
<evidence type="ECO:0000313" key="4">
    <source>
        <dbReference type="EMBL" id="DAD48510.1"/>
    </source>
</evidence>
<sequence>MGFLVYKFHPFSFNSLQLKTSNVLKFPHVQSTMGIFYRYHFLMCAAFCTAMQAQKTWTPSNPRQSNLLVWRSAITNSAKFDEKNGNIDDTFYKIWEQDSRTLDAMVRSYCINGRHEDALSLFYRSVYCSRRFRLSHQAFASLLKSCAAISAFELGKSFHGYGIKLGYELNQAISKGLMNMYAKCGTLDDCHLLFDQMDRSDPVTWNILLSGYAGSRHHDLEAMDLFYAMHVCEEEPKPNTVTIAIILPVCARSRDLLLGKSIHGYVIKSGFELSTLVGNSLVSMYAKCWSLHDAYVTFRRIAYKDVVSWNAIIAGYAENNLHHDSFELFRQMLAGPNEPNYATIVNVLPVCALLGHNDAYLFGKEIHCYVFRRSELLVDVSVCNALLSFYSRIGRLKEADSIFHRMKSRDLVSWNALIAGYASNGGLQKALELFHELQLREAVEPDSITLISIIPVCAQLRDLQEGQKIHEYVLRHPDLCKDTAVGNALVSFYAKCNDIAAAVRTFLTIPRRDLISWNTMLDAYAECGYAIQHVNLLHQMFKEGIKPDSITILAILRVFANVFCEEKVKEVHGYTVRAALLLNDLELTVGNMIIDAYAKCGNMEYALKIFESLLGKRNVVTGNVIISGYANCQSKENAEIIFKKMSERDLTTWNLMLRVYAENGCPDQAFILLKELQAQGMRPDVVSVMNLLPACAHLASVDLVRQCHGYMLRACLEDVRLNGALLDVYAKCGSINCAYKLFKSCHQKDLVMFTAIIGGYAMHGMGEEALGIFSQMLQLGIKLDHVILTAVLSACSHAGLVDEGLKLFETIDKVHGIKPTMEHYACVVDLLARAGRLIDAYSFVNRIPVEANANIWGTLLGACRIHHEVELGRVVADRLFDIEAGNIGNYVLMSNIYAADARWDGVKEVRTLMKNRDLKKPAGCSWIEVGSRRNIFVAGDFSHPQRVVIFNTLSTLNQQIRETF</sequence>
<dbReference type="InterPro" id="IPR046960">
    <property type="entry name" value="PPR_At4g14850-like_plant"/>
</dbReference>
<dbReference type="GO" id="GO:0009451">
    <property type="term" value="P:RNA modification"/>
    <property type="evidence" value="ECO:0007669"/>
    <property type="project" value="InterPro"/>
</dbReference>
<dbReference type="FunFam" id="1.25.40.10:FF:000073">
    <property type="entry name" value="Pentatricopeptide repeat-containing protein chloroplastic"/>
    <property type="match status" value="1"/>
</dbReference>
<dbReference type="Proteomes" id="UP000607653">
    <property type="component" value="Unassembled WGS sequence"/>
</dbReference>
<dbReference type="PANTHER" id="PTHR47926:SF481">
    <property type="entry name" value="TETRATRICOPEPTIDE-LIKE HELICAL DOMAIN SUPERFAMILY"/>
    <property type="match status" value="1"/>
</dbReference>
<evidence type="ECO:0000256" key="3">
    <source>
        <dbReference type="PROSITE-ProRule" id="PRU00708"/>
    </source>
</evidence>
<name>A0A822ZVH8_NELNU</name>
<dbReference type="InterPro" id="IPR011990">
    <property type="entry name" value="TPR-like_helical_dom_sf"/>
</dbReference>
<dbReference type="Gene3D" id="1.25.40.10">
    <property type="entry name" value="Tetratricopeptide repeat domain"/>
    <property type="match status" value="6"/>
</dbReference>
<comment type="similarity">
    <text evidence="2">Belongs to the PPR family. PCMP-E subfamily.</text>
</comment>
<evidence type="ECO:0000256" key="2">
    <source>
        <dbReference type="ARBA" id="ARBA00061659"/>
    </source>
</evidence>
<dbReference type="GO" id="GO:0003729">
    <property type="term" value="F:mRNA binding"/>
    <property type="evidence" value="ECO:0007669"/>
    <property type="project" value="UniProtKB-ARBA"/>
</dbReference>
<dbReference type="FunFam" id="1.25.40.10:FF:000412">
    <property type="entry name" value="Putative pentatricopeptide repeat-containing protein"/>
    <property type="match status" value="1"/>
</dbReference>
<dbReference type="FunFam" id="1.25.40.10:FF:000090">
    <property type="entry name" value="Pentatricopeptide repeat-containing protein, chloroplastic"/>
    <property type="match status" value="1"/>
</dbReference>
<dbReference type="Pfam" id="PF13041">
    <property type="entry name" value="PPR_2"/>
    <property type="match status" value="2"/>
</dbReference>
<feature type="repeat" description="PPR" evidence="3">
    <location>
        <begin position="379"/>
        <end position="413"/>
    </location>
</feature>
<gene>
    <name evidence="4" type="ORF">HUJ06_018447</name>
</gene>
<dbReference type="PROSITE" id="PS51375">
    <property type="entry name" value="PPR"/>
    <property type="match status" value="6"/>
</dbReference>
<dbReference type="AlphaFoldDB" id="A0A822ZVH8"/>
<feature type="repeat" description="PPR" evidence="3">
    <location>
        <begin position="305"/>
        <end position="339"/>
    </location>
</feature>
<dbReference type="InterPro" id="IPR002885">
    <property type="entry name" value="PPR_rpt"/>
</dbReference>
<dbReference type="NCBIfam" id="TIGR00756">
    <property type="entry name" value="PPR"/>
    <property type="match status" value="5"/>
</dbReference>
<feature type="repeat" description="PPR" evidence="3">
    <location>
        <begin position="513"/>
        <end position="547"/>
    </location>
</feature>
<feature type="repeat" description="PPR" evidence="3">
    <location>
        <begin position="201"/>
        <end position="236"/>
    </location>
</feature>
<keyword evidence="5" id="KW-1185">Reference proteome</keyword>